<reference evidence="4" key="1">
    <citation type="submission" date="2021-01" db="EMBL/GenBank/DDBJ databases">
        <authorList>
            <person name="Kaushik A."/>
        </authorList>
    </citation>
    <scope>NUCLEOTIDE SEQUENCE</scope>
    <source>
        <strain evidence="4">AG6-10EEA</strain>
    </source>
</reference>
<feature type="repeat" description="WD" evidence="3">
    <location>
        <begin position="337"/>
        <end position="369"/>
    </location>
</feature>
<feature type="repeat" description="WD" evidence="3">
    <location>
        <begin position="475"/>
        <end position="516"/>
    </location>
</feature>
<gene>
    <name evidence="4" type="ORF">RDB_LOCUS105730</name>
</gene>
<organism evidence="4 5">
    <name type="scientific">Rhizoctonia solani</name>
    <dbReference type="NCBI Taxonomy" id="456999"/>
    <lineage>
        <taxon>Eukaryota</taxon>
        <taxon>Fungi</taxon>
        <taxon>Dikarya</taxon>
        <taxon>Basidiomycota</taxon>
        <taxon>Agaricomycotina</taxon>
        <taxon>Agaricomycetes</taxon>
        <taxon>Cantharellales</taxon>
        <taxon>Ceratobasidiaceae</taxon>
        <taxon>Rhizoctonia</taxon>
    </lineage>
</organism>
<dbReference type="Gene3D" id="2.130.10.10">
    <property type="entry name" value="YVTN repeat-like/Quinoprotein amine dehydrogenase"/>
    <property type="match status" value="3"/>
</dbReference>
<evidence type="ECO:0008006" key="6">
    <source>
        <dbReference type="Google" id="ProtNLM"/>
    </source>
</evidence>
<dbReference type="EMBL" id="CAJMXA010003433">
    <property type="protein sequence ID" value="CAE6495374.1"/>
    <property type="molecule type" value="Genomic_DNA"/>
</dbReference>
<protein>
    <recommendedName>
        <fullName evidence="6">Vegetative incompatibility protein HET-E-1</fullName>
    </recommendedName>
</protein>
<dbReference type="PROSITE" id="PS50082">
    <property type="entry name" value="WD_REPEATS_2"/>
    <property type="match status" value="8"/>
</dbReference>
<dbReference type="SMART" id="SM00320">
    <property type="entry name" value="WD40"/>
    <property type="match status" value="8"/>
</dbReference>
<dbReference type="SUPFAM" id="SSF50978">
    <property type="entry name" value="WD40 repeat-like"/>
    <property type="match status" value="2"/>
</dbReference>
<comment type="caution">
    <text evidence="4">The sequence shown here is derived from an EMBL/GenBank/DDBJ whole genome shotgun (WGS) entry which is preliminary data.</text>
</comment>
<dbReference type="CDD" id="cd00200">
    <property type="entry name" value="WD40"/>
    <property type="match status" value="1"/>
</dbReference>
<dbReference type="PRINTS" id="PR00320">
    <property type="entry name" value="GPROTEINBRPT"/>
</dbReference>
<dbReference type="InterPro" id="IPR036322">
    <property type="entry name" value="WD40_repeat_dom_sf"/>
</dbReference>
<dbReference type="InterPro" id="IPR001680">
    <property type="entry name" value="WD40_rpt"/>
</dbReference>
<dbReference type="Proteomes" id="UP000663853">
    <property type="component" value="Unassembled WGS sequence"/>
</dbReference>
<dbReference type="InterPro" id="IPR015943">
    <property type="entry name" value="WD40/YVTN_repeat-like_dom_sf"/>
</dbReference>
<feature type="repeat" description="WD" evidence="3">
    <location>
        <begin position="422"/>
        <end position="463"/>
    </location>
</feature>
<dbReference type="AlphaFoldDB" id="A0A8H3CRC6"/>
<feature type="repeat" description="WD" evidence="3">
    <location>
        <begin position="294"/>
        <end position="335"/>
    </location>
</feature>
<feature type="repeat" description="WD" evidence="3">
    <location>
        <begin position="518"/>
        <end position="559"/>
    </location>
</feature>
<dbReference type="Pfam" id="PF00400">
    <property type="entry name" value="WD40"/>
    <property type="match status" value="8"/>
</dbReference>
<feature type="repeat" description="WD" evidence="3">
    <location>
        <begin position="251"/>
        <end position="283"/>
    </location>
</feature>
<keyword evidence="2" id="KW-0677">Repeat</keyword>
<evidence type="ECO:0000313" key="5">
    <source>
        <dbReference type="Proteomes" id="UP000663853"/>
    </source>
</evidence>
<feature type="repeat" description="WD" evidence="3">
    <location>
        <begin position="380"/>
        <end position="411"/>
    </location>
</feature>
<dbReference type="PANTHER" id="PTHR19848:SF8">
    <property type="entry name" value="F-BOX AND WD REPEAT DOMAIN CONTAINING 7"/>
    <property type="match status" value="1"/>
</dbReference>
<sequence length="684" mass="75069">MELVLHTVVCAQEPLTVDGLAGLLNIDLAEVTAALEPLCTLHASFPDFMLDSSRSGQLACNAEAHNTKLAELCFGRVKRNKSRFNICNLESSFVFDGDVPDINARVKQAVPLDLAYACRYWAIHLQLSGKSDAGARELYEFLSQRLLLWMEVLNLTREIDEGIGIMETAVSWVQVTDCSKTIKMLAQDARRFVALFATSPVAKSTPHIYVSMLASWPNEHPVAQCYAQQMTDLVRIQGIQTTQRQLAMLSMIAVGSQVRCISFSPNGRFFAVGTDHNEILVWDALTCRTTIGPLKRHTSTVRTIAISPDSKHICSGSHDSTLCIWDSQNGHLIAGPLESHTGWVRSVDYSADGLWIASGSSDNTVRIWSSQHGYAKGNVYMGREDCIYSVTFSPDGSVLAIGSDSLIQLWDPHHGRLIGDPLKGHTDYISAIKFTPDGRHLISGSRDSTLRVWDVDRRETIFGPFQEQPFGINDIAVSSDAVSSLAFSPDGSLIASGSHDKTLRLWNAPSGIPMDVPPITHSGAISCIAFSPNGAHGISGTLDSTVHVWEVESGQSIAVFCGHTDQVCSVSFSPGGNLVASGSADQTIRLWNTPAPANFTSTDTFECHPDGSVHEVTHIPDWKMDEDGWVKERQDRLLLWVPPDLRSALLWPQNRLLISRQGCIELDFSDARIGRVWTTCYHPA</sequence>
<dbReference type="InterPro" id="IPR020472">
    <property type="entry name" value="WD40_PAC1"/>
</dbReference>
<dbReference type="PROSITE" id="PS50294">
    <property type="entry name" value="WD_REPEATS_REGION"/>
    <property type="match status" value="6"/>
</dbReference>
<proteinExistence type="predicted"/>
<evidence type="ECO:0000256" key="1">
    <source>
        <dbReference type="ARBA" id="ARBA00022574"/>
    </source>
</evidence>
<evidence type="ECO:0000256" key="2">
    <source>
        <dbReference type="ARBA" id="ARBA00022737"/>
    </source>
</evidence>
<dbReference type="PROSITE" id="PS00678">
    <property type="entry name" value="WD_REPEATS_1"/>
    <property type="match status" value="1"/>
</dbReference>
<dbReference type="PANTHER" id="PTHR19848">
    <property type="entry name" value="WD40 REPEAT PROTEIN"/>
    <property type="match status" value="1"/>
</dbReference>
<evidence type="ECO:0000313" key="4">
    <source>
        <dbReference type="EMBL" id="CAE6495374.1"/>
    </source>
</evidence>
<feature type="repeat" description="WD" evidence="3">
    <location>
        <begin position="560"/>
        <end position="592"/>
    </location>
</feature>
<keyword evidence="1 3" id="KW-0853">WD repeat</keyword>
<evidence type="ECO:0000256" key="3">
    <source>
        <dbReference type="PROSITE-ProRule" id="PRU00221"/>
    </source>
</evidence>
<dbReference type="InterPro" id="IPR019775">
    <property type="entry name" value="WD40_repeat_CS"/>
</dbReference>
<accession>A0A8H3CRC6</accession>
<name>A0A8H3CRC6_9AGAM</name>